<comment type="function">
    <text evidence="10">Part of the binding-protein-dependent transport system for phosphate; probably responsible for the translocation of the substrate across the membrane.</text>
</comment>
<evidence type="ECO:0000313" key="13">
    <source>
        <dbReference type="Proteomes" id="UP000028643"/>
    </source>
</evidence>
<evidence type="ECO:0000256" key="10">
    <source>
        <dbReference type="RuleBase" id="RU363054"/>
    </source>
</evidence>
<protein>
    <recommendedName>
        <fullName evidence="10">Phosphate transport system permease protein</fullName>
    </recommendedName>
</protein>
<keyword evidence="5 10" id="KW-0592">Phosphate transport</keyword>
<evidence type="ECO:0000256" key="7">
    <source>
        <dbReference type="ARBA" id="ARBA00022989"/>
    </source>
</evidence>
<dbReference type="AlphaFoldDB" id="A0A085UZ44"/>
<comment type="caution">
    <text evidence="10">Lacks conserved residue(s) required for the propagation of feature annotation.</text>
</comment>
<keyword evidence="4" id="KW-1003">Cell membrane</keyword>
<dbReference type="InterPro" id="IPR035906">
    <property type="entry name" value="MetI-like_sf"/>
</dbReference>
<feature type="transmembrane region" description="Helical" evidence="9">
    <location>
        <begin position="299"/>
        <end position="322"/>
    </location>
</feature>
<sequence>MTENTQYLSANVTEVESEGEKRAKRDHRHDLWFKRSLQAAAMLVLAMLGCIALSTLWGGSLAFQTFGFEFLTSTEWDVNAGKFGALVPIYGTLVTSFLALLIAVPVSFGIAIFLTEVAPPWLRMPIASAIELLAGIPSIIYGMWGLFVFGPFMAEHLSPWITENLGALPLIGPMFQGPPLGIGMLTAGIVLAIMITPFITSVMQEVFRTVPTTLKESAYALGGTTWEVVWDIVLPYTRSAVVGGVFLGLGRALGETMAVTFVLGNAHQFSASLMMPSSSIASVIANEFNEAYTDLHRSALIALGFLLFVVTFIVLALARLMLSRLSRKEGL</sequence>
<accession>A0A085UZ44</accession>
<proteinExistence type="inferred from homology"/>
<dbReference type="NCBIfam" id="TIGR02138">
    <property type="entry name" value="phosphate_pstC"/>
    <property type="match status" value="1"/>
</dbReference>
<dbReference type="CDD" id="cd06261">
    <property type="entry name" value="TM_PBP2"/>
    <property type="match status" value="1"/>
</dbReference>
<feature type="transmembrane region" description="Helical" evidence="9">
    <location>
        <begin position="126"/>
        <end position="149"/>
    </location>
</feature>
<organism evidence="12 13">
    <name type="scientific">Pseudomonas syringae</name>
    <dbReference type="NCBI Taxonomy" id="317"/>
    <lineage>
        <taxon>Bacteria</taxon>
        <taxon>Pseudomonadati</taxon>
        <taxon>Pseudomonadota</taxon>
        <taxon>Gammaproteobacteria</taxon>
        <taxon>Pseudomonadales</taxon>
        <taxon>Pseudomonadaceae</taxon>
        <taxon>Pseudomonas</taxon>
    </lineage>
</organism>
<keyword evidence="3 9" id="KW-0813">Transport</keyword>
<evidence type="ECO:0000256" key="9">
    <source>
        <dbReference type="RuleBase" id="RU363032"/>
    </source>
</evidence>
<dbReference type="InterPro" id="IPR000515">
    <property type="entry name" value="MetI-like"/>
</dbReference>
<reference evidence="12 13" key="1">
    <citation type="submission" date="2014-07" db="EMBL/GenBank/DDBJ databases">
        <title>Draft Genome Sequences of Environmental Pseudomonas syringae strains.</title>
        <authorList>
            <person name="Baltrus D.A."/>
            <person name="Berge O."/>
            <person name="Morris C."/>
        </authorList>
    </citation>
    <scope>NUCLEOTIDE SEQUENCE [LARGE SCALE GENOMIC DNA]</scope>
    <source>
        <strain evidence="12 13">CEB003</strain>
    </source>
</reference>
<evidence type="ECO:0000256" key="1">
    <source>
        <dbReference type="ARBA" id="ARBA00004651"/>
    </source>
</evidence>
<dbReference type="GO" id="GO:0005886">
    <property type="term" value="C:plasma membrane"/>
    <property type="evidence" value="ECO:0007669"/>
    <property type="project" value="UniProtKB-SubCell"/>
</dbReference>
<dbReference type="InterPro" id="IPR051124">
    <property type="entry name" value="Phosphate_Transport_Permease"/>
</dbReference>
<dbReference type="PANTHER" id="PTHR30425:SF1">
    <property type="entry name" value="PHOSPHATE TRANSPORT SYSTEM PERMEASE PROTEIN PSTC"/>
    <property type="match status" value="1"/>
</dbReference>
<dbReference type="Gene3D" id="1.10.3720.10">
    <property type="entry name" value="MetI-like"/>
    <property type="match status" value="1"/>
</dbReference>
<dbReference type="RefSeq" id="WP_020289785.1">
    <property type="nucleotide sequence ID" value="NZ_JPQT01000122.1"/>
</dbReference>
<keyword evidence="8 9" id="KW-0472">Membrane</keyword>
<evidence type="ECO:0000256" key="5">
    <source>
        <dbReference type="ARBA" id="ARBA00022592"/>
    </source>
</evidence>
<evidence type="ECO:0000259" key="11">
    <source>
        <dbReference type="PROSITE" id="PS50928"/>
    </source>
</evidence>
<dbReference type="Pfam" id="PF00528">
    <property type="entry name" value="BPD_transp_1"/>
    <property type="match status" value="1"/>
</dbReference>
<comment type="similarity">
    <text evidence="2 10">Belongs to the binding-protein-dependent transport system permease family. CysTW subfamily.</text>
</comment>
<feature type="transmembrane region" description="Helical" evidence="9">
    <location>
        <begin position="83"/>
        <end position="114"/>
    </location>
</feature>
<feature type="transmembrane region" description="Helical" evidence="9">
    <location>
        <begin position="39"/>
        <end position="63"/>
    </location>
</feature>
<dbReference type="GO" id="GO:0006817">
    <property type="term" value="P:phosphate ion transport"/>
    <property type="evidence" value="ECO:0007669"/>
    <property type="project" value="UniProtKB-KW"/>
</dbReference>
<dbReference type="SUPFAM" id="SSF161098">
    <property type="entry name" value="MetI-like"/>
    <property type="match status" value="1"/>
</dbReference>
<feature type="domain" description="ABC transmembrane type-1" evidence="11">
    <location>
        <begin position="89"/>
        <end position="318"/>
    </location>
</feature>
<comment type="caution">
    <text evidence="12">The sequence shown here is derived from an EMBL/GenBank/DDBJ whole genome shotgun (WGS) entry which is preliminary data.</text>
</comment>
<evidence type="ECO:0000256" key="4">
    <source>
        <dbReference type="ARBA" id="ARBA00022475"/>
    </source>
</evidence>
<evidence type="ECO:0000313" key="12">
    <source>
        <dbReference type="EMBL" id="KFE48457.1"/>
    </source>
</evidence>
<dbReference type="PANTHER" id="PTHR30425">
    <property type="entry name" value="PHOSPHATE TRANSPORT SYSTEM PERMEASE PROTEIN PST"/>
    <property type="match status" value="1"/>
</dbReference>
<evidence type="ECO:0000256" key="3">
    <source>
        <dbReference type="ARBA" id="ARBA00022448"/>
    </source>
</evidence>
<dbReference type="GO" id="GO:0005315">
    <property type="term" value="F:phosphate transmembrane transporter activity"/>
    <property type="evidence" value="ECO:0007669"/>
    <property type="project" value="InterPro"/>
</dbReference>
<dbReference type="eggNOG" id="COG0573">
    <property type="taxonomic scope" value="Bacteria"/>
</dbReference>
<evidence type="ECO:0000256" key="8">
    <source>
        <dbReference type="ARBA" id="ARBA00023136"/>
    </source>
</evidence>
<dbReference type="Proteomes" id="UP000028643">
    <property type="component" value="Unassembled WGS sequence"/>
</dbReference>
<comment type="subcellular location">
    <subcellularLocation>
        <location evidence="10">Cell inner membrane</location>
        <topology evidence="10">Multi-pass membrane protein</topology>
    </subcellularLocation>
    <subcellularLocation>
        <location evidence="1 9">Cell membrane</location>
        <topology evidence="1 9">Multi-pass membrane protein</topology>
    </subcellularLocation>
</comment>
<name>A0A085UZ44_PSESX</name>
<dbReference type="PROSITE" id="PS50928">
    <property type="entry name" value="ABC_TM1"/>
    <property type="match status" value="1"/>
</dbReference>
<evidence type="ECO:0000256" key="2">
    <source>
        <dbReference type="ARBA" id="ARBA00007069"/>
    </source>
</evidence>
<evidence type="ECO:0000256" key="6">
    <source>
        <dbReference type="ARBA" id="ARBA00022692"/>
    </source>
</evidence>
<keyword evidence="6 9" id="KW-0812">Transmembrane</keyword>
<dbReference type="EMBL" id="JPQT01000122">
    <property type="protein sequence ID" value="KFE48457.1"/>
    <property type="molecule type" value="Genomic_DNA"/>
</dbReference>
<keyword evidence="7 9" id="KW-1133">Transmembrane helix</keyword>
<dbReference type="InterPro" id="IPR011864">
    <property type="entry name" value="Phosphate_PstC"/>
</dbReference>
<gene>
    <name evidence="12" type="ORF">IV02_21535</name>
</gene>
<feature type="transmembrane region" description="Helical" evidence="9">
    <location>
        <begin position="180"/>
        <end position="199"/>
    </location>
</feature>
<dbReference type="PATRIC" id="fig|317.174.peg.4398"/>
<keyword evidence="10" id="KW-0997">Cell inner membrane</keyword>